<proteinExistence type="predicted"/>
<dbReference type="AlphaFoldDB" id="A0A2V4Q0B2"/>
<evidence type="ECO:0000313" key="1">
    <source>
        <dbReference type="EMBL" id="RMO21738.1"/>
    </source>
</evidence>
<name>A0A2V4Q0B2_PSESJ</name>
<accession>A0A2V4Q0B2</accession>
<reference evidence="1 2" key="1">
    <citation type="submission" date="2018-08" db="EMBL/GenBank/DDBJ databases">
        <title>Recombination of ecologically and evolutionarily significant loci maintains genetic cohesion in the Pseudomonas syringae species complex.</title>
        <authorList>
            <person name="Dillon M."/>
            <person name="Thakur S."/>
            <person name="Almeida R.N.D."/>
            <person name="Weir B.S."/>
            <person name="Guttman D.S."/>
        </authorList>
    </citation>
    <scope>NUCLEOTIDE SEQUENCE [LARGE SCALE GENOMIC DNA]</scope>
    <source>
        <strain evidence="1 2">ICMP 2788</strain>
    </source>
</reference>
<evidence type="ECO:0000313" key="2">
    <source>
        <dbReference type="Proteomes" id="UP000276886"/>
    </source>
</evidence>
<protein>
    <submittedName>
        <fullName evidence="1">Uncharacterized protein</fullName>
    </submittedName>
</protein>
<dbReference type="EMBL" id="RBPQ01000256">
    <property type="protein sequence ID" value="RMO21738.1"/>
    <property type="molecule type" value="Genomic_DNA"/>
</dbReference>
<gene>
    <name evidence="1" type="ORF">ALQ44_01971</name>
</gene>
<sequence>MGMINLTSRPLFIKTGRDLAFAFDRSIAECSAALESVLPMLCKPHFRAFQNLIAVLTWLPAKVDNVEEILQSWYSYATGYKEDIKKDVVIFSESLPSDCPRIHDFQGVALRNPIKLLFLLLYKNRAILLPYGFERPTTARWLDSVFKHFEVYPMCLASFQRLSDWEESYASSHELGFTYRGRLRIYSSGMKFFLTSDWYEPKDIKVEDMNRWKTSVKQVAGISSNEIPFRSMIAQINQDYPGELHEVVLEGSRDNSQQLNRQWLADCIHAVVAKYVPDSCTDEVHDLMVKVLQLKSLRWIDFGPTRLGMFDLPQIMAGVGIEISSALECWINCEECFLDDKQYENADAHLTQLGRLNAYVLIYLPVWRLLNPGCNVTYPQTPSLFNSAVHYDCKHESKDRPLSLIEFYRYCNLPVSAPSQLTFRLLFDCLIANPDLPGCVSVKQPVKKLPSSKKYPEVVKNIFPGEQFPLFVDYLYAIDVFMVAVQDHANDLYSLCASNRGRRIVINTEEFGFVPIVFFEGRVYPIAELDAGVFTFLKIGAKAYINPGSTRFSLFMLETGPRGQTAQWLDADSYDKAADRIASHPMQLTCLYLNTDKVHHTPIIIVSIVRALQTLDSQREWRSAMIANGATGFTKRVMYDRKRHSKWGRILPLFAADPKSGAPFSDDQYAKFWTAQCFSFQQWMRTHQIADEVLVAHLPLSCVKDHRFFTWDEWMAGVRPDRVRIIQYEELGKRSKPLRYLGDYCPVALRAKVTPHGARASFITSLSTVLCPSAIKVLTGQRESTAFKYNKGRDVLHKALQGVFNNKDEKLACWC</sequence>
<comment type="caution">
    <text evidence="1">The sequence shown here is derived from an EMBL/GenBank/DDBJ whole genome shotgun (WGS) entry which is preliminary data.</text>
</comment>
<dbReference type="Proteomes" id="UP000276886">
    <property type="component" value="Unassembled WGS sequence"/>
</dbReference>
<organism evidence="1 2">
    <name type="scientific">Pseudomonas syringae pv. pisi</name>
    <dbReference type="NCBI Taxonomy" id="59510"/>
    <lineage>
        <taxon>Bacteria</taxon>
        <taxon>Pseudomonadati</taxon>
        <taxon>Pseudomonadota</taxon>
        <taxon>Gammaproteobacteria</taxon>
        <taxon>Pseudomonadales</taxon>
        <taxon>Pseudomonadaceae</taxon>
        <taxon>Pseudomonas</taxon>
        <taxon>Pseudomonas syringae</taxon>
    </lineage>
</organism>